<evidence type="ECO:0000313" key="4">
    <source>
        <dbReference type="Proteomes" id="UP000018144"/>
    </source>
</evidence>
<dbReference type="Gene3D" id="3.40.710.10">
    <property type="entry name" value="DD-peptidase/beta-lactamase superfamily"/>
    <property type="match status" value="1"/>
</dbReference>
<organism evidence="3 4">
    <name type="scientific">Pyronema omphalodes (strain CBS 100304)</name>
    <name type="common">Pyronema confluens</name>
    <dbReference type="NCBI Taxonomy" id="1076935"/>
    <lineage>
        <taxon>Eukaryota</taxon>
        <taxon>Fungi</taxon>
        <taxon>Dikarya</taxon>
        <taxon>Ascomycota</taxon>
        <taxon>Pezizomycotina</taxon>
        <taxon>Pezizomycetes</taxon>
        <taxon>Pezizales</taxon>
        <taxon>Pyronemataceae</taxon>
        <taxon>Pyronema</taxon>
    </lineage>
</organism>
<dbReference type="InterPro" id="IPR050491">
    <property type="entry name" value="AmpC-like"/>
</dbReference>
<protein>
    <submittedName>
        <fullName evidence="3">Similar to Protein flp acc. no. Q8NUZ4</fullName>
    </submittedName>
</protein>
<dbReference type="eggNOG" id="ENOG502QQBX">
    <property type="taxonomic scope" value="Eukaryota"/>
</dbReference>
<dbReference type="EMBL" id="HF935695">
    <property type="protein sequence ID" value="CCX12292.1"/>
    <property type="molecule type" value="Genomic_DNA"/>
</dbReference>
<evidence type="ECO:0000256" key="1">
    <source>
        <dbReference type="ARBA" id="ARBA00038215"/>
    </source>
</evidence>
<accession>U4L5I6</accession>
<dbReference type="PANTHER" id="PTHR46825">
    <property type="entry name" value="D-ALANYL-D-ALANINE-CARBOXYPEPTIDASE/ENDOPEPTIDASE AMPH"/>
    <property type="match status" value="1"/>
</dbReference>
<dbReference type="OMA" id="ASHIVAH"/>
<comment type="similarity">
    <text evidence="1">Belongs to the peptidase S12 family.</text>
</comment>
<proteinExistence type="inferred from homology"/>
<feature type="domain" description="Beta-lactamase-related" evidence="2">
    <location>
        <begin position="22"/>
        <end position="252"/>
    </location>
</feature>
<dbReference type="AlphaFoldDB" id="U4L5I6"/>
<dbReference type="InterPro" id="IPR001466">
    <property type="entry name" value="Beta-lactam-related"/>
</dbReference>
<dbReference type="Proteomes" id="UP000018144">
    <property type="component" value="Unassembled WGS sequence"/>
</dbReference>
<reference evidence="3 4" key="1">
    <citation type="journal article" date="2013" name="PLoS Genet.">
        <title>The genome and development-dependent transcriptomes of Pyronema confluens: a window into fungal evolution.</title>
        <authorList>
            <person name="Traeger S."/>
            <person name="Altegoer F."/>
            <person name="Freitag M."/>
            <person name="Gabaldon T."/>
            <person name="Kempken F."/>
            <person name="Kumar A."/>
            <person name="Marcet-Houben M."/>
            <person name="Poggeler S."/>
            <person name="Stajich J.E."/>
            <person name="Nowrousian M."/>
        </authorList>
    </citation>
    <scope>NUCLEOTIDE SEQUENCE [LARGE SCALE GENOMIC DNA]</scope>
    <source>
        <strain evidence="4">CBS 100304</strain>
        <tissue evidence="3">Vegetative mycelium</tissue>
    </source>
</reference>
<dbReference type="OrthoDB" id="5946976at2759"/>
<dbReference type="SUPFAM" id="SSF56601">
    <property type="entry name" value="beta-lactamase/transpeptidase-like"/>
    <property type="match status" value="1"/>
</dbReference>
<keyword evidence="4" id="KW-1185">Reference proteome</keyword>
<dbReference type="STRING" id="1076935.U4L5I6"/>
<dbReference type="PANTHER" id="PTHR46825:SF9">
    <property type="entry name" value="BETA-LACTAMASE-RELATED DOMAIN-CONTAINING PROTEIN"/>
    <property type="match status" value="1"/>
</dbReference>
<gene>
    <name evidence="3" type="ORF">PCON_11886</name>
</gene>
<evidence type="ECO:0000313" key="3">
    <source>
        <dbReference type="EMBL" id="CCX12292.1"/>
    </source>
</evidence>
<sequence length="297" mass="33210">MLIRHALQKLTPFIVEICQIAGTPGLSLAVLHENKEIYQFHFGYRDVAAKLPTDENTTYPIASLTKAFTSSIAGILVDEERLEWTTRLRDIIPEYKRSDTAANITITDLLNHRTGLPSYDALWLLSNNYLPLKRTEAIPILNYVPAVRPLRTDFIYNNMAYEVIGQTIEKVTDSKYAAVLKSRILEPLGLNRTVYTDAPADMENSAKAYAPLENGEPVEIPPAVQGEDAIIGPAGGIRSSVKDMLSIYKAFMEAANFEIENKGQPDPKNPFKQMHQLWRGMLCIWLGKGSTACYFGT</sequence>
<evidence type="ECO:0000259" key="2">
    <source>
        <dbReference type="Pfam" id="PF00144"/>
    </source>
</evidence>
<dbReference type="InterPro" id="IPR012338">
    <property type="entry name" value="Beta-lactam/transpept-like"/>
</dbReference>
<dbReference type="Pfam" id="PF00144">
    <property type="entry name" value="Beta-lactamase"/>
    <property type="match status" value="1"/>
</dbReference>
<name>U4L5I6_PYROM</name>